<dbReference type="PANTHER" id="PTHR37435:SF2">
    <property type="entry name" value="GROUND-LIKE DOMAIN-CONTAINING PROTEIN"/>
    <property type="match status" value="1"/>
</dbReference>
<comment type="caution">
    <text evidence="4">The sequence shown here is derived from an EMBL/GenBank/DDBJ whole genome shotgun (WGS) entry which is preliminary data.</text>
</comment>
<keyword evidence="2" id="KW-0732">Signal</keyword>
<evidence type="ECO:0000259" key="3">
    <source>
        <dbReference type="Pfam" id="PF23626"/>
    </source>
</evidence>
<evidence type="ECO:0000313" key="5">
    <source>
        <dbReference type="Proteomes" id="UP000494206"/>
    </source>
</evidence>
<feature type="domain" description="aECM cysteine-cradle" evidence="3">
    <location>
        <begin position="357"/>
        <end position="408"/>
    </location>
</feature>
<evidence type="ECO:0000256" key="1">
    <source>
        <dbReference type="SAM" id="MobiDB-lite"/>
    </source>
</evidence>
<keyword evidence="5" id="KW-1185">Reference proteome</keyword>
<dbReference type="Proteomes" id="UP000494206">
    <property type="component" value="Unassembled WGS sequence"/>
</dbReference>
<proteinExistence type="predicted"/>
<organism evidence="4 5">
    <name type="scientific">Caenorhabditis bovis</name>
    <dbReference type="NCBI Taxonomy" id="2654633"/>
    <lineage>
        <taxon>Eukaryota</taxon>
        <taxon>Metazoa</taxon>
        <taxon>Ecdysozoa</taxon>
        <taxon>Nematoda</taxon>
        <taxon>Chromadorea</taxon>
        <taxon>Rhabditida</taxon>
        <taxon>Rhabditina</taxon>
        <taxon>Rhabditomorpha</taxon>
        <taxon>Rhabditoidea</taxon>
        <taxon>Rhabditidae</taxon>
        <taxon>Peloderinae</taxon>
        <taxon>Caenorhabditis</taxon>
    </lineage>
</organism>
<name>A0A8S1FD26_9PELO</name>
<protein>
    <recommendedName>
        <fullName evidence="3">aECM cysteine-cradle domain-containing protein</fullName>
    </recommendedName>
</protein>
<dbReference type="AlphaFoldDB" id="A0A8S1FD26"/>
<reference evidence="4 5" key="1">
    <citation type="submission" date="2020-04" db="EMBL/GenBank/DDBJ databases">
        <authorList>
            <person name="Laetsch R D."/>
            <person name="Stevens L."/>
            <person name="Kumar S."/>
            <person name="Blaxter L. M."/>
        </authorList>
    </citation>
    <scope>NUCLEOTIDE SEQUENCE [LARGE SCALE GENOMIC DNA]</scope>
</reference>
<dbReference type="EMBL" id="CADEPM010000009">
    <property type="protein sequence ID" value="CAB3409613.1"/>
    <property type="molecule type" value="Genomic_DNA"/>
</dbReference>
<sequence>MRRAIIIILSVWISVEAHTSVLQNYEERLNSAFRKSGSKTIKRYKCVEEYVTYDMHGKQIDAVKGPKFTTTVAPPLSINREHEILRKPVKKVTIAINREHLNHELTTTTTTTKKPETEAPRKSLEELDDAEADRIIEEMYLNKRNKNQKQTTVEPPIPTTPKPDEIREDRRKPVIMHGVTDSEDYYSNERIDDFPRQRNRNLEIEGFDPYDDMIFYRKMRREHRRRRPMLYDDEEDLAEFRRSPPHRQRTNELSPLRSMKRLRPFTNYPVRMLPVDGSTQPMRAPPGPMPLAQPPGTLPASLAPLPGAMNAIRPAAYAPHYGAPSFRPQPPPTPTPETLKMKPLLQSSTQEMQEATLESCSKIAKLGKQFGINDVSSWARSNCSFLQMYAPTASCELIYHFIDSCKNKHFF</sequence>
<evidence type="ECO:0000256" key="2">
    <source>
        <dbReference type="SAM" id="SignalP"/>
    </source>
</evidence>
<feature type="signal peptide" evidence="2">
    <location>
        <begin position="1"/>
        <end position="17"/>
    </location>
</feature>
<feature type="compositionally biased region" description="Basic and acidic residues" evidence="1">
    <location>
        <begin position="113"/>
        <end position="125"/>
    </location>
</feature>
<accession>A0A8S1FD26</accession>
<dbReference type="OrthoDB" id="5861617at2759"/>
<dbReference type="InterPro" id="IPR055352">
    <property type="entry name" value="CCD_aECM"/>
</dbReference>
<feature type="region of interest" description="Disordered" evidence="1">
    <location>
        <begin position="145"/>
        <end position="165"/>
    </location>
</feature>
<feature type="region of interest" description="Disordered" evidence="1">
    <location>
        <begin position="103"/>
        <end position="125"/>
    </location>
</feature>
<evidence type="ECO:0000313" key="4">
    <source>
        <dbReference type="EMBL" id="CAB3409613.1"/>
    </source>
</evidence>
<dbReference type="PANTHER" id="PTHR37435">
    <property type="entry name" value="PROTEIN CBG14344"/>
    <property type="match status" value="1"/>
</dbReference>
<gene>
    <name evidence="4" type="ORF">CBOVIS_LOCUS11246</name>
</gene>
<dbReference type="Pfam" id="PF23626">
    <property type="entry name" value="CCD_aECM"/>
    <property type="match status" value="1"/>
</dbReference>
<feature type="chain" id="PRO_5035764442" description="aECM cysteine-cradle domain-containing protein" evidence="2">
    <location>
        <begin position="18"/>
        <end position="411"/>
    </location>
</feature>